<reference evidence="9 10" key="1">
    <citation type="submission" date="2019-12" db="EMBL/GenBank/DDBJ databases">
        <title>Paenibacillus sp. nov. sp. isolated from soil.</title>
        <authorList>
            <person name="Kim J."/>
            <person name="Jeong S.E."/>
            <person name="Jung H.S."/>
            <person name="Jeon C.O."/>
        </authorList>
    </citation>
    <scope>NUCLEOTIDE SEQUENCE [LARGE SCALE GENOMIC DNA]</scope>
    <source>
        <strain evidence="9 10">5J-6</strain>
    </source>
</reference>
<evidence type="ECO:0000256" key="1">
    <source>
        <dbReference type="ARBA" id="ARBA00004141"/>
    </source>
</evidence>
<evidence type="ECO:0000256" key="2">
    <source>
        <dbReference type="ARBA" id="ARBA00007998"/>
    </source>
</evidence>
<comment type="similarity">
    <text evidence="2">Belongs to the amino acid-polyamine-organocation (APC) superfamily. Spore germination protein (SGP) (TC 2.A.3.9) family.</text>
</comment>
<evidence type="ECO:0000256" key="4">
    <source>
        <dbReference type="ARBA" id="ARBA00022544"/>
    </source>
</evidence>
<protein>
    <submittedName>
        <fullName evidence="9">GerAB/ArcD/ProY family transporter</fullName>
    </submittedName>
</protein>
<dbReference type="PANTHER" id="PTHR34975">
    <property type="entry name" value="SPORE GERMINATION PROTEIN A2"/>
    <property type="match status" value="1"/>
</dbReference>
<evidence type="ECO:0000256" key="8">
    <source>
        <dbReference type="SAM" id="Phobius"/>
    </source>
</evidence>
<proteinExistence type="inferred from homology"/>
<feature type="transmembrane region" description="Helical" evidence="8">
    <location>
        <begin position="334"/>
        <end position="356"/>
    </location>
</feature>
<dbReference type="GO" id="GO:0016020">
    <property type="term" value="C:membrane"/>
    <property type="evidence" value="ECO:0007669"/>
    <property type="project" value="UniProtKB-SubCell"/>
</dbReference>
<evidence type="ECO:0000256" key="5">
    <source>
        <dbReference type="ARBA" id="ARBA00022692"/>
    </source>
</evidence>
<evidence type="ECO:0000256" key="3">
    <source>
        <dbReference type="ARBA" id="ARBA00022448"/>
    </source>
</evidence>
<accession>A0A6L8UVE3</accession>
<dbReference type="Proteomes" id="UP000481087">
    <property type="component" value="Unassembled WGS sequence"/>
</dbReference>
<feature type="transmembrane region" description="Helical" evidence="8">
    <location>
        <begin position="271"/>
        <end position="296"/>
    </location>
</feature>
<feature type="transmembrane region" description="Helical" evidence="8">
    <location>
        <begin position="149"/>
        <end position="170"/>
    </location>
</feature>
<evidence type="ECO:0000256" key="7">
    <source>
        <dbReference type="ARBA" id="ARBA00023136"/>
    </source>
</evidence>
<comment type="subcellular location">
    <subcellularLocation>
        <location evidence="1">Membrane</location>
        <topology evidence="1">Multi-pass membrane protein</topology>
    </subcellularLocation>
</comment>
<gene>
    <name evidence="9" type="ORF">GQF01_04375</name>
</gene>
<dbReference type="Pfam" id="PF03845">
    <property type="entry name" value="Spore_permease"/>
    <property type="match status" value="1"/>
</dbReference>
<feature type="transmembrane region" description="Helical" evidence="8">
    <location>
        <begin position="123"/>
        <end position="142"/>
    </location>
</feature>
<feature type="transmembrane region" description="Helical" evidence="8">
    <location>
        <begin position="190"/>
        <end position="210"/>
    </location>
</feature>
<keyword evidence="5 8" id="KW-0812">Transmembrane</keyword>
<dbReference type="RefSeq" id="WP_161405655.1">
    <property type="nucleotide sequence ID" value="NZ_WTUZ01000010.1"/>
</dbReference>
<keyword evidence="10" id="KW-1185">Reference proteome</keyword>
<dbReference type="InterPro" id="IPR004761">
    <property type="entry name" value="Spore_GerAB"/>
</dbReference>
<evidence type="ECO:0000313" key="9">
    <source>
        <dbReference type="EMBL" id="MZQ81361.1"/>
    </source>
</evidence>
<dbReference type="PANTHER" id="PTHR34975:SF2">
    <property type="entry name" value="SPORE GERMINATION PROTEIN A2"/>
    <property type="match status" value="1"/>
</dbReference>
<comment type="caution">
    <text evidence="9">The sequence shown here is derived from an EMBL/GenBank/DDBJ whole genome shotgun (WGS) entry which is preliminary data.</text>
</comment>
<dbReference type="GO" id="GO:0009847">
    <property type="term" value="P:spore germination"/>
    <property type="evidence" value="ECO:0007669"/>
    <property type="project" value="InterPro"/>
</dbReference>
<organism evidence="9 10">
    <name type="scientific">Paenibacillus silvestris</name>
    <dbReference type="NCBI Taxonomy" id="2606219"/>
    <lineage>
        <taxon>Bacteria</taxon>
        <taxon>Bacillati</taxon>
        <taxon>Bacillota</taxon>
        <taxon>Bacilli</taxon>
        <taxon>Bacillales</taxon>
        <taxon>Paenibacillaceae</taxon>
        <taxon>Paenibacillus</taxon>
    </lineage>
</organism>
<dbReference type="AlphaFoldDB" id="A0A6L8UVE3"/>
<feature type="transmembrane region" description="Helical" evidence="8">
    <location>
        <begin position="308"/>
        <end position="328"/>
    </location>
</feature>
<dbReference type="NCBIfam" id="TIGR00912">
    <property type="entry name" value="2A0309"/>
    <property type="match status" value="1"/>
</dbReference>
<name>A0A6L8UVE3_9BACL</name>
<evidence type="ECO:0000313" key="10">
    <source>
        <dbReference type="Proteomes" id="UP000481087"/>
    </source>
</evidence>
<keyword evidence="7 8" id="KW-0472">Membrane</keyword>
<dbReference type="EMBL" id="WTUZ01000010">
    <property type="protein sequence ID" value="MZQ81361.1"/>
    <property type="molecule type" value="Genomic_DNA"/>
</dbReference>
<sequence>MGNHVKASLTLSPYLLWILLHCTQMRSTLITFQNHIIKGAGTDSLFSLAAVGVSLHVIVVMMFFLLENSPDGDIMSLHSLLFGKWFGSLLTFVFYAYILLFIVNELRSYIEVVHVWVFPNTQMWSLSVLLLLFAAYIVSGGLRVITGISLLCVIIPTMIIPSLTFPLMHAHWTNFLPLFNHNVYQFATSSYHSLSTFLGIEFLLLVYPFIKNQPKSKKWAHIAIAHSTLIALTIACISLAYFNIQELEHTTWPTLILSKIIRFPILERFDYIYIFVWFFVVISACCVGIWGGIRILVRTVGLRARPSLWITSGLVFMIMLPMKSPMIIDKLDSLLNLSGWILLYGYIPLLCIWMGLRKKLVKRQSVQTES</sequence>
<feature type="transmembrane region" description="Helical" evidence="8">
    <location>
        <begin position="222"/>
        <end position="244"/>
    </location>
</feature>
<keyword evidence="4" id="KW-0309">Germination</keyword>
<feature type="transmembrane region" description="Helical" evidence="8">
    <location>
        <begin position="85"/>
        <end position="103"/>
    </location>
</feature>
<keyword evidence="6 8" id="KW-1133">Transmembrane helix</keyword>
<keyword evidence="3" id="KW-0813">Transport</keyword>
<feature type="transmembrane region" description="Helical" evidence="8">
    <location>
        <begin position="46"/>
        <end position="65"/>
    </location>
</feature>
<evidence type="ECO:0000256" key="6">
    <source>
        <dbReference type="ARBA" id="ARBA00022989"/>
    </source>
</evidence>